<dbReference type="CDD" id="cd06224">
    <property type="entry name" value="REM"/>
    <property type="match status" value="1"/>
</dbReference>
<feature type="domain" description="Ras-GEF" evidence="3">
    <location>
        <begin position="160"/>
        <end position="396"/>
    </location>
</feature>
<feature type="domain" description="N-terminal Ras-GEF" evidence="4">
    <location>
        <begin position="13"/>
        <end position="142"/>
    </location>
</feature>
<dbReference type="EMBL" id="UXUI01007490">
    <property type="protein sequence ID" value="VDD87869.1"/>
    <property type="molecule type" value="Genomic_DNA"/>
</dbReference>
<evidence type="ECO:0000313" key="7">
    <source>
        <dbReference type="WBParaSite" id="EVEC_0000330401-mRNA-1"/>
    </source>
</evidence>
<dbReference type="Gene3D" id="1.20.870.10">
    <property type="entry name" value="Son of sevenless (SoS) protein Chain: S domain 1"/>
    <property type="match status" value="1"/>
</dbReference>
<sequence>MIIITVMDIIFDEQGNIISGTAEALIKRLIPTKDYCPNGSYIFALLLNIRTVIAPSDLLHKILQQCMFQQNATGENFTKEGRTRMFSNIFKVCSQWTEHFACDFTDKTMRHRLIELLNLLPVDAKSKRDVETLMENLNNKVFNKFFHFKLNGFLWDTESELFFILMELCSDPVELGQQLTQIELVSRCSSDGCISPAVASYIDWFNHLSVIVATEILCCVKRQNRIKTIEYFVEVAKECINIGNFNSLMAIVAGFSLTPVARLKKTWSRVEKSRLEILQHQLDPSANFLSYRATLKAAVWRCDGAKNEAEKIIIPFFGLFLKDLSLIYSCCSKTLPNGHLNFVIFSQLSDHIQNFVKWKSRKCPFKKNPEVVNYLLLTPTLMEKSLMKFSYDCESADQTEEKEQYKKLK</sequence>
<accession>A0A158Q9W1</accession>
<dbReference type="AlphaFoldDB" id="A0A158Q9W1"/>
<dbReference type="GO" id="GO:0005085">
    <property type="term" value="F:guanyl-nucleotide exchange factor activity"/>
    <property type="evidence" value="ECO:0007669"/>
    <property type="project" value="UniProtKB-KW"/>
</dbReference>
<dbReference type="STRING" id="51028.A0A158Q9W1"/>
<evidence type="ECO:0000256" key="2">
    <source>
        <dbReference type="PROSITE-ProRule" id="PRU00168"/>
    </source>
</evidence>
<keyword evidence="6" id="KW-1185">Reference proteome</keyword>
<gene>
    <name evidence="5" type="ORF">EVEC_LOCUS3012</name>
</gene>
<dbReference type="GO" id="GO:0007265">
    <property type="term" value="P:Ras protein signal transduction"/>
    <property type="evidence" value="ECO:0007669"/>
    <property type="project" value="TreeGrafter"/>
</dbReference>
<dbReference type="PROSITE" id="PS50009">
    <property type="entry name" value="RASGEF_CAT"/>
    <property type="match status" value="1"/>
</dbReference>
<dbReference type="PANTHER" id="PTHR23113:SF356">
    <property type="entry name" value="FI05912P-RELATED"/>
    <property type="match status" value="1"/>
</dbReference>
<evidence type="ECO:0000259" key="3">
    <source>
        <dbReference type="PROSITE" id="PS50009"/>
    </source>
</evidence>
<protein>
    <submittedName>
        <fullName evidence="7">Ras-GEF domain-containing protein</fullName>
    </submittedName>
</protein>
<name>A0A158Q9W1_ENTVE</name>
<dbReference type="SUPFAM" id="SSF48366">
    <property type="entry name" value="Ras GEF"/>
    <property type="match status" value="1"/>
</dbReference>
<dbReference type="Gene3D" id="1.10.840.10">
    <property type="entry name" value="Ras guanine-nucleotide exchange factors catalytic domain"/>
    <property type="match status" value="1"/>
</dbReference>
<dbReference type="GO" id="GO:0005886">
    <property type="term" value="C:plasma membrane"/>
    <property type="evidence" value="ECO:0007669"/>
    <property type="project" value="TreeGrafter"/>
</dbReference>
<proteinExistence type="predicted"/>
<dbReference type="Pfam" id="PF00617">
    <property type="entry name" value="RasGEF"/>
    <property type="match status" value="1"/>
</dbReference>
<dbReference type="InterPro" id="IPR036964">
    <property type="entry name" value="RASGEF_cat_dom_sf"/>
</dbReference>
<evidence type="ECO:0000313" key="5">
    <source>
        <dbReference type="EMBL" id="VDD87869.1"/>
    </source>
</evidence>
<evidence type="ECO:0000256" key="1">
    <source>
        <dbReference type="ARBA" id="ARBA00022658"/>
    </source>
</evidence>
<dbReference type="InterPro" id="IPR000651">
    <property type="entry name" value="Ras-like_Gua-exchang_fac_N"/>
</dbReference>
<dbReference type="InterPro" id="IPR008937">
    <property type="entry name" value="Ras-like_GEF"/>
</dbReference>
<dbReference type="PANTHER" id="PTHR23113">
    <property type="entry name" value="GUANINE NUCLEOTIDE EXCHANGE FACTOR"/>
    <property type="match status" value="1"/>
</dbReference>
<dbReference type="SMART" id="SM00147">
    <property type="entry name" value="RasGEF"/>
    <property type="match status" value="1"/>
</dbReference>
<reference evidence="5 6" key="2">
    <citation type="submission" date="2018-10" db="EMBL/GenBank/DDBJ databases">
        <authorList>
            <consortium name="Pathogen Informatics"/>
        </authorList>
    </citation>
    <scope>NUCLEOTIDE SEQUENCE [LARGE SCALE GENOMIC DNA]</scope>
</reference>
<dbReference type="SMART" id="SM00229">
    <property type="entry name" value="RasGEFN"/>
    <property type="match status" value="1"/>
</dbReference>
<dbReference type="Proteomes" id="UP000274131">
    <property type="component" value="Unassembled WGS sequence"/>
</dbReference>
<dbReference type="OrthoDB" id="20825at2759"/>
<organism evidence="7">
    <name type="scientific">Enterobius vermicularis</name>
    <name type="common">Human pinworm</name>
    <dbReference type="NCBI Taxonomy" id="51028"/>
    <lineage>
        <taxon>Eukaryota</taxon>
        <taxon>Metazoa</taxon>
        <taxon>Ecdysozoa</taxon>
        <taxon>Nematoda</taxon>
        <taxon>Chromadorea</taxon>
        <taxon>Rhabditida</taxon>
        <taxon>Spirurina</taxon>
        <taxon>Oxyuridomorpha</taxon>
        <taxon>Oxyuroidea</taxon>
        <taxon>Oxyuridae</taxon>
        <taxon>Enterobius</taxon>
    </lineage>
</organism>
<dbReference type="InterPro" id="IPR001895">
    <property type="entry name" value="RASGEF_cat_dom"/>
</dbReference>
<dbReference type="PROSITE" id="PS50212">
    <property type="entry name" value="RASGEF_NTER"/>
    <property type="match status" value="1"/>
</dbReference>
<keyword evidence="1 2" id="KW-0344">Guanine-nucleotide releasing factor</keyword>
<dbReference type="InterPro" id="IPR023578">
    <property type="entry name" value="Ras_GEF_dom_sf"/>
</dbReference>
<evidence type="ECO:0000259" key="4">
    <source>
        <dbReference type="PROSITE" id="PS50212"/>
    </source>
</evidence>
<reference evidence="7" key="1">
    <citation type="submission" date="2016-04" db="UniProtKB">
        <authorList>
            <consortium name="WormBaseParasite"/>
        </authorList>
    </citation>
    <scope>IDENTIFICATION</scope>
</reference>
<evidence type="ECO:0000313" key="6">
    <source>
        <dbReference type="Proteomes" id="UP000274131"/>
    </source>
</evidence>
<dbReference type="WBParaSite" id="EVEC_0000330401-mRNA-1">
    <property type="protein sequence ID" value="EVEC_0000330401-mRNA-1"/>
    <property type="gene ID" value="EVEC_0000330401"/>
</dbReference>
<dbReference type="Pfam" id="PF00618">
    <property type="entry name" value="RasGEF_N"/>
    <property type="match status" value="1"/>
</dbReference>